<feature type="domain" description="Nudix hydrolase" evidence="1">
    <location>
        <begin position="43"/>
        <end position="171"/>
    </location>
</feature>
<dbReference type="SUPFAM" id="SSF55811">
    <property type="entry name" value="Nudix"/>
    <property type="match status" value="1"/>
</dbReference>
<gene>
    <name evidence="2" type="ORF">GQN54_09000</name>
</gene>
<accession>A0A6N9NK60</accession>
<keyword evidence="3" id="KW-1185">Reference proteome</keyword>
<organism evidence="2 3">
    <name type="scientific">Acidiluteibacter ferrifornacis</name>
    <dbReference type="NCBI Taxonomy" id="2692424"/>
    <lineage>
        <taxon>Bacteria</taxon>
        <taxon>Pseudomonadati</taxon>
        <taxon>Bacteroidota</taxon>
        <taxon>Flavobacteriia</taxon>
        <taxon>Flavobacteriales</taxon>
        <taxon>Cryomorphaceae</taxon>
        <taxon>Acidiluteibacter</taxon>
    </lineage>
</organism>
<dbReference type="RefSeq" id="WP_160633211.1">
    <property type="nucleotide sequence ID" value="NZ_WWNE01000007.1"/>
</dbReference>
<dbReference type="PROSITE" id="PS51462">
    <property type="entry name" value="NUDIX"/>
    <property type="match status" value="1"/>
</dbReference>
<dbReference type="AlphaFoldDB" id="A0A6N9NK60"/>
<dbReference type="CDD" id="cd24161">
    <property type="entry name" value="NUDIX_ADPRase_Ndx2"/>
    <property type="match status" value="1"/>
</dbReference>
<dbReference type="InterPro" id="IPR015797">
    <property type="entry name" value="NUDIX_hydrolase-like_dom_sf"/>
</dbReference>
<evidence type="ECO:0000259" key="1">
    <source>
        <dbReference type="PROSITE" id="PS51462"/>
    </source>
</evidence>
<sequence>MKQRGSWKIKSSKEIYDNAWINVTEHSVINPGNAEGIYGEIHFKNIAIGIIPLDEEYNTWIVGQHRFPIDLYSWEIIEGGGQIGVDPIESAKRELAEEAGIVAENYELILRMHLSNSVSDEYGLIYIAKGLSFQESSPEIDEELVIKKVPFNQLYKSVMNGDMTDSLTVAGVLKTKILIDQGVI</sequence>
<protein>
    <submittedName>
        <fullName evidence="2">NUDIX domain-containing protein</fullName>
    </submittedName>
</protein>
<dbReference type="Gene3D" id="3.90.79.10">
    <property type="entry name" value="Nucleoside Triphosphate Pyrophosphohydrolase"/>
    <property type="match status" value="1"/>
</dbReference>
<dbReference type="Pfam" id="PF00293">
    <property type="entry name" value="NUDIX"/>
    <property type="match status" value="1"/>
</dbReference>
<reference evidence="2 3" key="1">
    <citation type="submission" date="2019-12" db="EMBL/GenBank/DDBJ databases">
        <authorList>
            <person name="Zhao J."/>
        </authorList>
    </citation>
    <scope>NUCLEOTIDE SEQUENCE [LARGE SCALE GENOMIC DNA]</scope>
    <source>
        <strain evidence="2 3">S-15</strain>
    </source>
</reference>
<evidence type="ECO:0000313" key="2">
    <source>
        <dbReference type="EMBL" id="NBG66252.1"/>
    </source>
</evidence>
<dbReference type="InterPro" id="IPR000086">
    <property type="entry name" value="NUDIX_hydrolase_dom"/>
</dbReference>
<comment type="caution">
    <text evidence="2">The sequence shown here is derived from an EMBL/GenBank/DDBJ whole genome shotgun (WGS) entry which is preliminary data.</text>
</comment>
<name>A0A6N9NK60_9FLAO</name>
<proteinExistence type="predicted"/>
<dbReference type="EMBL" id="WWNE01000007">
    <property type="protein sequence ID" value="NBG66252.1"/>
    <property type="molecule type" value="Genomic_DNA"/>
</dbReference>
<evidence type="ECO:0000313" key="3">
    <source>
        <dbReference type="Proteomes" id="UP000470771"/>
    </source>
</evidence>
<dbReference type="Proteomes" id="UP000470771">
    <property type="component" value="Unassembled WGS sequence"/>
</dbReference>